<dbReference type="EMBL" id="JAFBCY010000002">
    <property type="protein sequence ID" value="MBM7851905.1"/>
    <property type="molecule type" value="Genomic_DNA"/>
</dbReference>
<dbReference type="Proteomes" id="UP001143400">
    <property type="component" value="Unassembled WGS sequence"/>
</dbReference>
<organism evidence="1 4">
    <name type="scientific">Methylopila capsulata</name>
    <dbReference type="NCBI Taxonomy" id="61654"/>
    <lineage>
        <taxon>Bacteria</taxon>
        <taxon>Pseudomonadati</taxon>
        <taxon>Pseudomonadota</taxon>
        <taxon>Alphaproteobacteria</taxon>
        <taxon>Hyphomicrobiales</taxon>
        <taxon>Methylopilaceae</taxon>
        <taxon>Methylopila</taxon>
    </lineage>
</organism>
<dbReference type="AlphaFoldDB" id="A0A9W6MQR9"/>
<gene>
    <name evidence="1" type="ORF">GCM10008170_09890</name>
    <name evidence="2" type="ORF">JOD31_002130</name>
</gene>
<comment type="caution">
    <text evidence="1">The sequence shown here is derived from an EMBL/GenBank/DDBJ whole genome shotgun (WGS) entry which is preliminary data.</text>
</comment>
<evidence type="ECO:0000313" key="3">
    <source>
        <dbReference type="Proteomes" id="UP000758856"/>
    </source>
</evidence>
<sequence length="259" mass="27941">MTSADDDQMSEIDLDAYVDDQLPAGRRVEVEGHLARHPALASRVMADLRARDELRLAFANVPTPTAGSLAGARRLQRAAWLDTRFSGFRRAAAVLLLIGAGWVANEQLDNLLVSKVSASTQPPTFVSEAVMAHRTALLRGEMRSQIEAPDYDPDEVRSATAIMMPRLPSGWKALDVQVFPSTYGPSVQMTLATEPFGVLSLYASRPGDRRTEPAAIAQTDGATAAFWRKGEVGYVLVANPGVDAGGLVEVAGDLARRRK</sequence>
<evidence type="ECO:0000313" key="2">
    <source>
        <dbReference type="EMBL" id="MBM7851905.1"/>
    </source>
</evidence>
<proteinExistence type="predicted"/>
<evidence type="ECO:0000313" key="1">
    <source>
        <dbReference type="EMBL" id="GLK54970.1"/>
    </source>
</evidence>
<reference evidence="1" key="3">
    <citation type="submission" date="2023-01" db="EMBL/GenBank/DDBJ databases">
        <authorList>
            <person name="Sun Q."/>
            <person name="Evtushenko L."/>
        </authorList>
    </citation>
    <scope>NUCLEOTIDE SEQUENCE</scope>
    <source>
        <strain evidence="1">VKM B-1606</strain>
    </source>
</reference>
<dbReference type="EMBL" id="BSFF01000001">
    <property type="protein sequence ID" value="GLK54970.1"/>
    <property type="molecule type" value="Genomic_DNA"/>
</dbReference>
<keyword evidence="3" id="KW-1185">Reference proteome</keyword>
<reference evidence="1" key="1">
    <citation type="journal article" date="2014" name="Int. J. Syst. Evol. Microbiol.">
        <title>Complete genome sequence of Corynebacterium casei LMG S-19264T (=DSM 44701T), isolated from a smear-ripened cheese.</title>
        <authorList>
            <consortium name="US DOE Joint Genome Institute (JGI-PGF)"/>
            <person name="Walter F."/>
            <person name="Albersmeier A."/>
            <person name="Kalinowski J."/>
            <person name="Ruckert C."/>
        </authorList>
    </citation>
    <scope>NUCLEOTIDE SEQUENCE</scope>
    <source>
        <strain evidence="1">VKM B-1606</strain>
    </source>
</reference>
<protein>
    <submittedName>
        <fullName evidence="2">Anti-sigma factor RsiW</fullName>
    </submittedName>
    <submittedName>
        <fullName evidence="1">Transcriptional regulator, anti-sigma factor</fullName>
    </submittedName>
</protein>
<name>A0A9W6MQR9_9HYPH</name>
<dbReference type="Proteomes" id="UP000758856">
    <property type="component" value="Unassembled WGS sequence"/>
</dbReference>
<dbReference type="RefSeq" id="WP_204950286.1">
    <property type="nucleotide sequence ID" value="NZ_BSFF01000001.1"/>
</dbReference>
<reference evidence="2 3" key="2">
    <citation type="submission" date="2021-01" db="EMBL/GenBank/DDBJ databases">
        <title>Genomic Encyclopedia of Type Strains, Phase IV (KMG-IV): sequencing the most valuable type-strain genomes for metagenomic binning, comparative biology and taxonomic classification.</title>
        <authorList>
            <person name="Goeker M."/>
        </authorList>
    </citation>
    <scope>NUCLEOTIDE SEQUENCE [LARGE SCALE GENOMIC DNA]</scope>
    <source>
        <strain evidence="2 3">DSM 6130</strain>
    </source>
</reference>
<accession>A0A9W6MQR9</accession>
<evidence type="ECO:0000313" key="4">
    <source>
        <dbReference type="Proteomes" id="UP001143400"/>
    </source>
</evidence>